<name>A0A1A9I4H1_9BACT</name>
<dbReference type="STRING" id="1176587.A8C56_15710"/>
<dbReference type="AlphaFoldDB" id="A0A1A9I4H1"/>
<protein>
    <submittedName>
        <fullName evidence="1">Uncharacterized protein</fullName>
    </submittedName>
</protein>
<proteinExistence type="predicted"/>
<gene>
    <name evidence="1" type="ORF">A8C56_15710</name>
</gene>
<dbReference type="InterPro" id="IPR043751">
    <property type="entry name" value="DUF5696"/>
</dbReference>
<organism evidence="1 2">
    <name type="scientific">Niabella ginsenosidivorans</name>
    <dbReference type="NCBI Taxonomy" id="1176587"/>
    <lineage>
        <taxon>Bacteria</taxon>
        <taxon>Pseudomonadati</taxon>
        <taxon>Bacteroidota</taxon>
        <taxon>Chitinophagia</taxon>
        <taxon>Chitinophagales</taxon>
        <taxon>Chitinophagaceae</taxon>
        <taxon>Niabella</taxon>
    </lineage>
</organism>
<dbReference type="Pfam" id="PF18952">
    <property type="entry name" value="DUF5696"/>
    <property type="match status" value="1"/>
</dbReference>
<dbReference type="Gene3D" id="3.20.20.80">
    <property type="entry name" value="Glycosidases"/>
    <property type="match status" value="1"/>
</dbReference>
<evidence type="ECO:0000313" key="1">
    <source>
        <dbReference type="EMBL" id="ANH82215.1"/>
    </source>
</evidence>
<reference evidence="1 2" key="1">
    <citation type="submission" date="2016-05" db="EMBL/GenBank/DDBJ databases">
        <title>Niabella ginsenosidivorans BS26 whole genome sequencing.</title>
        <authorList>
            <person name="Im W.T."/>
            <person name="Siddiqi M.Z."/>
        </authorList>
    </citation>
    <scope>NUCLEOTIDE SEQUENCE [LARGE SCALE GENOMIC DNA]</scope>
    <source>
        <strain evidence="1 2">BS26</strain>
    </source>
</reference>
<dbReference type="EMBL" id="CP015772">
    <property type="protein sequence ID" value="ANH82215.1"/>
    <property type="molecule type" value="Genomic_DNA"/>
</dbReference>
<evidence type="ECO:0000313" key="2">
    <source>
        <dbReference type="Proteomes" id="UP000077667"/>
    </source>
</evidence>
<dbReference type="Proteomes" id="UP000077667">
    <property type="component" value="Chromosome"/>
</dbReference>
<dbReference type="KEGG" id="nia:A8C56_15710"/>
<accession>A0A1A9I4H1</accession>
<sequence>MKHFFRAFSGRFKVPALYLSLLWWLLPCYMQAQQEGTAVYTNTIFGAPEVTVARNGSVWTITGKKQIVRFNEKDFLIHIKAGPEQWQLFPSQPGDLVIEKDQKEVKLRLSDATVKHTEYFNTGYSVGIKLTAGGWKGSGLKLFFTMALEGPSEELVFTTAAEEKGEGVQRIDWPAALEASAVDYTLLSNIRGVLLPRNWPKAYHPIRTSEKDGTITSTDRSEVESNVIESWSMSWWGFQKGAAAMMVIVETPDDAAYQFHHPAGGPTVIGPRWQESLGKLRYPRTARFCFFDKGNYVSMAKRYRQYAIESGLFVPLKNKVAIQPEVGALIGTPIVRSGILTNYNPEGARWNRDPDSRHSVVSFDEKAREFRRWKDAGLKKLMVVLTGWPKLGYDRQHPDVLPPAPEAGGWQGMRRLSDTLRSLGYLLGLHDQYRDYYTDAPSFDTQFAIHEASADRPPSVFPGTRFGDSKQGVIPYMDYWDGGKMSYLNGRLMLGHMKKNYQWLFDHQIQPQASYLDVFGYVPPDEDFNPQNRLTRTGALNERKKLYLWAKAHLGIVGTETACDWTVPYVDFSSPLRARNGITVPLWDLVYHDALLTTYNPDDLYGLLNAGLPQFGRNTKVDAASLALIERMSRLNKRLAFTEMTNHEFLNTDFTRERTTFEDGTTVTIDWNKKSVIINPEIK</sequence>
<keyword evidence="2" id="KW-1185">Reference proteome</keyword>